<comment type="similarity">
    <text evidence="2">Belongs to the GtrA family.</text>
</comment>
<dbReference type="GO" id="GO:0005886">
    <property type="term" value="C:plasma membrane"/>
    <property type="evidence" value="ECO:0007669"/>
    <property type="project" value="TreeGrafter"/>
</dbReference>
<proteinExistence type="inferred from homology"/>
<evidence type="ECO:0000256" key="3">
    <source>
        <dbReference type="ARBA" id="ARBA00022692"/>
    </source>
</evidence>
<evidence type="ECO:0000256" key="2">
    <source>
        <dbReference type="ARBA" id="ARBA00009399"/>
    </source>
</evidence>
<organism evidence="8 9">
    <name type="scientific">Albibacterium bauzanense</name>
    <dbReference type="NCBI Taxonomy" id="653929"/>
    <lineage>
        <taxon>Bacteria</taxon>
        <taxon>Pseudomonadati</taxon>
        <taxon>Bacteroidota</taxon>
        <taxon>Sphingobacteriia</taxon>
        <taxon>Sphingobacteriales</taxon>
        <taxon>Sphingobacteriaceae</taxon>
        <taxon>Albibacterium</taxon>
    </lineage>
</organism>
<feature type="domain" description="GtrA/DPMS transmembrane" evidence="7">
    <location>
        <begin position="18"/>
        <end position="128"/>
    </location>
</feature>
<comment type="subcellular location">
    <subcellularLocation>
        <location evidence="1">Membrane</location>
        <topology evidence="1">Multi-pass membrane protein</topology>
    </subcellularLocation>
</comment>
<keyword evidence="3 6" id="KW-0812">Transmembrane</keyword>
<dbReference type="Proteomes" id="UP000294616">
    <property type="component" value="Unassembled WGS sequence"/>
</dbReference>
<evidence type="ECO:0000313" key="8">
    <source>
        <dbReference type="EMBL" id="TCK85384.1"/>
    </source>
</evidence>
<dbReference type="GO" id="GO:0000271">
    <property type="term" value="P:polysaccharide biosynthetic process"/>
    <property type="evidence" value="ECO:0007669"/>
    <property type="project" value="InterPro"/>
</dbReference>
<evidence type="ECO:0000313" key="9">
    <source>
        <dbReference type="Proteomes" id="UP000294616"/>
    </source>
</evidence>
<name>A0A4R1M3F3_9SPHI</name>
<evidence type="ECO:0000256" key="5">
    <source>
        <dbReference type="ARBA" id="ARBA00023136"/>
    </source>
</evidence>
<dbReference type="RefSeq" id="WP_132221540.1">
    <property type="nucleotide sequence ID" value="NZ_SMGO01000001.1"/>
</dbReference>
<gene>
    <name evidence="8" type="ORF">C8N28_0690</name>
</gene>
<dbReference type="EMBL" id="SMGO01000001">
    <property type="protein sequence ID" value="TCK85384.1"/>
    <property type="molecule type" value="Genomic_DNA"/>
</dbReference>
<accession>A0A4R1M3F3</accession>
<feature type="transmembrane region" description="Helical" evidence="6">
    <location>
        <begin position="25"/>
        <end position="53"/>
    </location>
</feature>
<evidence type="ECO:0000256" key="4">
    <source>
        <dbReference type="ARBA" id="ARBA00022989"/>
    </source>
</evidence>
<evidence type="ECO:0000256" key="6">
    <source>
        <dbReference type="SAM" id="Phobius"/>
    </source>
</evidence>
<keyword evidence="4 6" id="KW-1133">Transmembrane helix</keyword>
<comment type="caution">
    <text evidence="8">The sequence shown here is derived from an EMBL/GenBank/DDBJ whole genome shotgun (WGS) entry which is preliminary data.</text>
</comment>
<dbReference type="InterPro" id="IPR007267">
    <property type="entry name" value="GtrA_DPMS_TM"/>
</dbReference>
<keyword evidence="5 6" id="KW-0472">Membrane</keyword>
<keyword evidence="9" id="KW-1185">Reference proteome</keyword>
<sequence length="135" mass="15402">MKKKSSFLVFIKAQASAFIGGLVDYSIMIICTEIIHIHYTISIVISGFIGAIVNFSINRKWTYRADKLEVKGQLLKFVVVVVGSVFLKSAGTYLFTNWLRIDYKISRIMTDILVSLGFNYTLQTYWVFKKGEALK</sequence>
<dbReference type="AlphaFoldDB" id="A0A4R1M3F3"/>
<evidence type="ECO:0000256" key="1">
    <source>
        <dbReference type="ARBA" id="ARBA00004141"/>
    </source>
</evidence>
<protein>
    <submittedName>
        <fullName evidence="8">Putative flippase GtrA</fullName>
    </submittedName>
</protein>
<dbReference type="PANTHER" id="PTHR38459">
    <property type="entry name" value="PROPHAGE BACTOPRENOL-LINKED GLUCOSE TRANSLOCASE HOMOLOG"/>
    <property type="match status" value="1"/>
</dbReference>
<reference evidence="8 9" key="1">
    <citation type="submission" date="2019-03" db="EMBL/GenBank/DDBJ databases">
        <title>Genomic Encyclopedia of Archaeal and Bacterial Type Strains, Phase II (KMG-II): from individual species to whole genera.</title>
        <authorList>
            <person name="Goeker M."/>
        </authorList>
    </citation>
    <scope>NUCLEOTIDE SEQUENCE [LARGE SCALE GENOMIC DNA]</scope>
    <source>
        <strain evidence="8 9">DSM 22554</strain>
    </source>
</reference>
<dbReference type="PANTHER" id="PTHR38459:SF1">
    <property type="entry name" value="PROPHAGE BACTOPRENOL-LINKED GLUCOSE TRANSLOCASE HOMOLOG"/>
    <property type="match status" value="1"/>
</dbReference>
<dbReference type="InterPro" id="IPR051401">
    <property type="entry name" value="GtrA_CellWall_Glycosyl"/>
</dbReference>
<dbReference type="Pfam" id="PF04138">
    <property type="entry name" value="GtrA_DPMS_TM"/>
    <property type="match status" value="1"/>
</dbReference>
<evidence type="ECO:0000259" key="7">
    <source>
        <dbReference type="Pfam" id="PF04138"/>
    </source>
</evidence>
<feature type="transmembrane region" description="Helical" evidence="6">
    <location>
        <begin position="74"/>
        <end position="96"/>
    </location>
</feature>
<dbReference type="OrthoDB" id="1448110at2"/>